<dbReference type="PANTHER" id="PTHR24567:SF68">
    <property type="entry name" value="DNA-BINDING TRANSCRIPTIONAL DUAL REGULATOR CRP"/>
    <property type="match status" value="1"/>
</dbReference>
<dbReference type="InterPro" id="IPR036390">
    <property type="entry name" value="WH_DNA-bd_sf"/>
</dbReference>
<keyword evidence="3" id="KW-0804">Transcription</keyword>
<dbReference type="InterPro" id="IPR018490">
    <property type="entry name" value="cNMP-bd_dom_sf"/>
</dbReference>
<feature type="domain" description="HTH crp-type" evidence="4">
    <location>
        <begin position="145"/>
        <end position="219"/>
    </location>
</feature>
<dbReference type="SUPFAM" id="SSF51206">
    <property type="entry name" value="cAMP-binding domain-like"/>
    <property type="match status" value="1"/>
</dbReference>
<dbReference type="Pfam" id="PF13545">
    <property type="entry name" value="HTH_Crp_2"/>
    <property type="match status" value="1"/>
</dbReference>
<dbReference type="PANTHER" id="PTHR24567">
    <property type="entry name" value="CRP FAMILY TRANSCRIPTIONAL REGULATORY PROTEIN"/>
    <property type="match status" value="1"/>
</dbReference>
<evidence type="ECO:0000313" key="6">
    <source>
        <dbReference type="Proteomes" id="UP001597474"/>
    </source>
</evidence>
<evidence type="ECO:0000313" key="5">
    <source>
        <dbReference type="EMBL" id="MFD2740571.1"/>
    </source>
</evidence>
<dbReference type="PROSITE" id="PS51063">
    <property type="entry name" value="HTH_CRP_2"/>
    <property type="match status" value="1"/>
</dbReference>
<evidence type="ECO:0000256" key="3">
    <source>
        <dbReference type="ARBA" id="ARBA00023163"/>
    </source>
</evidence>
<comment type="caution">
    <text evidence="5">The sequence shown here is derived from an EMBL/GenBank/DDBJ whole genome shotgun (WGS) entry which is preliminary data.</text>
</comment>
<dbReference type="Pfam" id="PF00027">
    <property type="entry name" value="cNMP_binding"/>
    <property type="match status" value="1"/>
</dbReference>
<dbReference type="RefSeq" id="WP_386375105.1">
    <property type="nucleotide sequence ID" value="NZ_JBHUMP010000011.1"/>
</dbReference>
<gene>
    <name evidence="5" type="ORF">ACFSUD_13365</name>
</gene>
<evidence type="ECO:0000256" key="2">
    <source>
        <dbReference type="ARBA" id="ARBA00023125"/>
    </source>
</evidence>
<protein>
    <submittedName>
        <fullName evidence="5">Crp/Fnr family transcriptional regulator</fullName>
    </submittedName>
</protein>
<reference evidence="6" key="1">
    <citation type="journal article" date="2019" name="Int. J. Syst. Evol. Microbiol.">
        <title>The Global Catalogue of Microorganisms (GCM) 10K type strain sequencing project: providing services to taxonomists for standard genome sequencing and annotation.</title>
        <authorList>
            <consortium name="The Broad Institute Genomics Platform"/>
            <consortium name="The Broad Institute Genome Sequencing Center for Infectious Disease"/>
            <person name="Wu L."/>
            <person name="Ma J."/>
        </authorList>
    </citation>
    <scope>NUCLEOTIDE SEQUENCE [LARGE SCALE GENOMIC DNA]</scope>
    <source>
        <strain evidence="6">TISTR 2562</strain>
    </source>
</reference>
<dbReference type="InterPro" id="IPR036388">
    <property type="entry name" value="WH-like_DNA-bd_sf"/>
</dbReference>
<dbReference type="CDD" id="cd00038">
    <property type="entry name" value="CAP_ED"/>
    <property type="match status" value="1"/>
</dbReference>
<dbReference type="EMBL" id="JBHUMP010000011">
    <property type="protein sequence ID" value="MFD2740571.1"/>
    <property type="molecule type" value="Genomic_DNA"/>
</dbReference>
<keyword evidence="1" id="KW-0805">Transcription regulation</keyword>
<dbReference type="Proteomes" id="UP001597474">
    <property type="component" value="Unassembled WGS sequence"/>
</dbReference>
<keyword evidence="2" id="KW-0238">DNA-binding</keyword>
<organism evidence="5 6">
    <name type="scientific">Sulfitobacter aestuarii</name>
    <dbReference type="NCBI Taxonomy" id="2161676"/>
    <lineage>
        <taxon>Bacteria</taxon>
        <taxon>Pseudomonadati</taxon>
        <taxon>Pseudomonadota</taxon>
        <taxon>Alphaproteobacteria</taxon>
        <taxon>Rhodobacterales</taxon>
        <taxon>Roseobacteraceae</taxon>
        <taxon>Sulfitobacter</taxon>
    </lineage>
</organism>
<dbReference type="InterPro" id="IPR000595">
    <property type="entry name" value="cNMP-bd_dom"/>
</dbReference>
<proteinExistence type="predicted"/>
<sequence>MRSSFVSRLARNIDLTPEERAFAALMEQGERQVAAKTVLLREGDALEELHILRYGWAVVRGRVINGRAPILRIYLPGEIIGLAELGRVKADHMLQMQTDGAISTFRRTLIPRLFAEAPRLAALLMALGSLDQIIMRERIAALSRFDSTARLIHFLLLMRDRLANGSGNRSARFELPFSQPELADLLGLTPVYVNKVFKRLREQGRIEVDRRTIRLLDVTGMERQVGYRDLHQALDTSWFPLNEVAE</sequence>
<dbReference type="SMART" id="SM00419">
    <property type="entry name" value="HTH_CRP"/>
    <property type="match status" value="1"/>
</dbReference>
<dbReference type="InterPro" id="IPR050397">
    <property type="entry name" value="Env_Response_Regulators"/>
</dbReference>
<dbReference type="InterPro" id="IPR014710">
    <property type="entry name" value="RmlC-like_jellyroll"/>
</dbReference>
<dbReference type="InterPro" id="IPR012318">
    <property type="entry name" value="HTH_CRP"/>
</dbReference>
<dbReference type="Gene3D" id="1.10.10.10">
    <property type="entry name" value="Winged helix-like DNA-binding domain superfamily/Winged helix DNA-binding domain"/>
    <property type="match status" value="1"/>
</dbReference>
<dbReference type="Gene3D" id="2.60.120.10">
    <property type="entry name" value="Jelly Rolls"/>
    <property type="match status" value="1"/>
</dbReference>
<dbReference type="SUPFAM" id="SSF46785">
    <property type="entry name" value="Winged helix' DNA-binding domain"/>
    <property type="match status" value="1"/>
</dbReference>
<name>A0ABW5U695_9RHOB</name>
<keyword evidence="6" id="KW-1185">Reference proteome</keyword>
<accession>A0ABW5U695</accession>
<evidence type="ECO:0000256" key="1">
    <source>
        <dbReference type="ARBA" id="ARBA00023015"/>
    </source>
</evidence>
<evidence type="ECO:0000259" key="4">
    <source>
        <dbReference type="PROSITE" id="PS51063"/>
    </source>
</evidence>